<accession>A0ABZ2L299</accession>
<evidence type="ECO:0000313" key="3">
    <source>
        <dbReference type="EMBL" id="WXB02727.1"/>
    </source>
</evidence>
<feature type="compositionally biased region" description="Low complexity" evidence="1">
    <location>
        <begin position="34"/>
        <end position="43"/>
    </location>
</feature>
<keyword evidence="4" id="KW-1185">Reference proteome</keyword>
<evidence type="ECO:0000313" key="4">
    <source>
        <dbReference type="Proteomes" id="UP001374803"/>
    </source>
</evidence>
<gene>
    <name evidence="3" type="ORF">LVJ94_38175</name>
</gene>
<reference evidence="3" key="1">
    <citation type="submission" date="2021-12" db="EMBL/GenBank/DDBJ databases">
        <title>Discovery of the Pendulisporaceae a myxobacterial family with distinct sporulation behavior and unique specialized metabolism.</title>
        <authorList>
            <person name="Garcia R."/>
            <person name="Popoff A."/>
            <person name="Bader C.D."/>
            <person name="Loehr J."/>
            <person name="Walesch S."/>
            <person name="Walt C."/>
            <person name="Boldt J."/>
            <person name="Bunk B."/>
            <person name="Haeckl F.J.F.P.J."/>
            <person name="Gunesch A.P."/>
            <person name="Birkelbach J."/>
            <person name="Nuebel U."/>
            <person name="Pietschmann T."/>
            <person name="Bach T."/>
            <person name="Mueller R."/>
        </authorList>
    </citation>
    <scope>NUCLEOTIDE SEQUENCE</scope>
    <source>
        <strain evidence="3">MSr11367</strain>
    </source>
</reference>
<evidence type="ECO:0000256" key="2">
    <source>
        <dbReference type="SAM" id="SignalP"/>
    </source>
</evidence>
<organism evidence="3 4">
    <name type="scientific">Pendulispora rubella</name>
    <dbReference type="NCBI Taxonomy" id="2741070"/>
    <lineage>
        <taxon>Bacteria</taxon>
        <taxon>Pseudomonadati</taxon>
        <taxon>Myxococcota</taxon>
        <taxon>Myxococcia</taxon>
        <taxon>Myxococcales</taxon>
        <taxon>Sorangiineae</taxon>
        <taxon>Pendulisporaceae</taxon>
        <taxon>Pendulispora</taxon>
    </lineage>
</organism>
<evidence type="ECO:0008006" key="5">
    <source>
        <dbReference type="Google" id="ProtNLM"/>
    </source>
</evidence>
<feature type="signal peptide" evidence="2">
    <location>
        <begin position="1"/>
        <end position="20"/>
    </location>
</feature>
<dbReference type="RefSeq" id="WP_394832356.1">
    <property type="nucleotide sequence ID" value="NZ_CP089929.1"/>
</dbReference>
<dbReference type="EMBL" id="CP089983">
    <property type="protein sequence ID" value="WXB02727.1"/>
    <property type="molecule type" value="Genomic_DNA"/>
</dbReference>
<protein>
    <recommendedName>
        <fullName evidence="5">Lipoprotein</fullName>
    </recommendedName>
</protein>
<keyword evidence="2" id="KW-0732">Signal</keyword>
<sequence length="196" mass="20575">MMIRTSALLAVLLVSACSRSQEPEKHEPAPAPQAPAALSATATTTQATGHEIVWDAPPSWEKVANPSTMRKATYRIPKAAGDTDDTELSVIVAGGSATANIERWVGQFSSGASIEKKERSVSNLNVSVVEIKGTYGGGMTGPGMPAAAGPKEHYALLGAIVADGQDSTFFKMTGPEKSVKAARADFDKFVDSLKKR</sequence>
<proteinExistence type="predicted"/>
<dbReference type="PROSITE" id="PS51257">
    <property type="entry name" value="PROKAR_LIPOPROTEIN"/>
    <property type="match status" value="1"/>
</dbReference>
<feature type="region of interest" description="Disordered" evidence="1">
    <location>
        <begin position="21"/>
        <end position="43"/>
    </location>
</feature>
<name>A0ABZ2L299_9BACT</name>
<evidence type="ECO:0000256" key="1">
    <source>
        <dbReference type="SAM" id="MobiDB-lite"/>
    </source>
</evidence>
<feature type="chain" id="PRO_5045702979" description="Lipoprotein" evidence="2">
    <location>
        <begin position="21"/>
        <end position="196"/>
    </location>
</feature>
<dbReference type="Proteomes" id="UP001374803">
    <property type="component" value="Chromosome"/>
</dbReference>